<gene>
    <name evidence="7" type="ORF">SAMN05216282_101105</name>
</gene>
<comment type="subunit">
    <text evidence="2">Heterodimer of SbcC and SbcD.</text>
</comment>
<protein>
    <recommendedName>
        <fullName evidence="3">Nuclease SbcCD subunit C</fullName>
    </recommendedName>
</protein>
<accession>A0A1G8X6J4</accession>
<evidence type="ECO:0000256" key="5">
    <source>
        <dbReference type="SAM" id="MobiDB-lite"/>
    </source>
</evidence>
<name>A0A1G8X6J4_9MICO</name>
<keyword evidence="4" id="KW-0175">Coiled coil</keyword>
<dbReference type="STRING" id="386301.SAMN05216282_101105"/>
<dbReference type="InterPro" id="IPR027417">
    <property type="entry name" value="P-loop_NTPase"/>
</dbReference>
<dbReference type="OrthoDB" id="5089113at2"/>
<evidence type="ECO:0000256" key="3">
    <source>
        <dbReference type="ARBA" id="ARBA00013368"/>
    </source>
</evidence>
<dbReference type="PANTHER" id="PTHR32114">
    <property type="entry name" value="ABC TRANSPORTER ABCH.3"/>
    <property type="match status" value="1"/>
</dbReference>
<reference evidence="7 8" key="1">
    <citation type="submission" date="2016-10" db="EMBL/GenBank/DDBJ databases">
        <authorList>
            <person name="de Groot N.N."/>
        </authorList>
    </citation>
    <scope>NUCLEOTIDE SEQUENCE [LARGE SCALE GENOMIC DNA]</scope>
    <source>
        <strain evidence="7 8">CGMCC 1.5382</strain>
    </source>
</reference>
<dbReference type="RefSeq" id="WP_092321132.1">
    <property type="nucleotide sequence ID" value="NZ_FNFU01000001.1"/>
</dbReference>
<dbReference type="PANTHER" id="PTHR32114:SF2">
    <property type="entry name" value="ABC TRANSPORTER ABCH.3"/>
    <property type="match status" value="1"/>
</dbReference>
<dbReference type="Proteomes" id="UP000198701">
    <property type="component" value="Unassembled WGS sequence"/>
</dbReference>
<feature type="region of interest" description="Disordered" evidence="5">
    <location>
        <begin position="800"/>
        <end position="820"/>
    </location>
</feature>
<feature type="coiled-coil region" evidence="4">
    <location>
        <begin position="343"/>
        <end position="374"/>
    </location>
</feature>
<comment type="similarity">
    <text evidence="1">Belongs to the SMC family. SbcC subfamily.</text>
</comment>
<evidence type="ECO:0000256" key="4">
    <source>
        <dbReference type="SAM" id="Coils"/>
    </source>
</evidence>
<sequence length="820" mass="91714">MNPRLKSLKVKNFRSIRGEWTIPLDGSIVLLHGNNGAGKTSILSAIELAATGTISHLRDSGDESYAKHILHRGSRDGSVSLAVSNSTNRIGVSSTLSLSTRGPDGQPLLDEHLGRHFAERCLLSQATLGRLLDVYAPPDQKRQESALINFVKELLGIDRLDDLISGLHSTIRVDYAQKKSRVWTAALAERKRVAEGHANQKLRLIALDKDLGQLRAVLRERMASTVPGDASDKELSRCASRELREAEQNESELAALTNLDAMLRIATSISEAVGGPDLELMDSTFNELELDVVSARRLLNTLWSEIDGPINSYAKTANSLLEVEAEWRREHARNDLDRMTNHARQFLERLDEEIQNAQDMQSRLRRRRDTLHDRISIGNQLRELRDDLGATLISGQLTEALALILPNVSGPNCPVCDQGFESGAEGLQEHIQSKLEELHLETEAWSTADVRLRDCETEIAQISLEISRLEAQAEEPHVAGSRHSLRKAVSVLIQEYPPIEALLDDVKVQSSALAALEEQLDAAISKRARSRELVSQIKTIETELAVGHPQSDQSNAERIEFLREKLTLRRTQSETLRRTASRLRSTLKEFETAVEESTELRISVERDQKRLDGMDAQLGEAKHRKDLASDLRVRAEEERSRVINSVFDQRLNGTWRKLFSRLVPDEPFLPQFDRQIKSERSISVNLTTQDRQGQSAGTPSAMLSHGNLNTAALSLFLSLHFVAPNELPWLILDDPVQSMDDIHIANFAALLKHMSREQGRQVVVAVHQRELFDYLALELTPAAPGQDLITVEIDRSSSDTTITTRKREFQPDSALDRHAA</sequence>
<dbReference type="SUPFAM" id="SSF52540">
    <property type="entry name" value="P-loop containing nucleoside triphosphate hydrolases"/>
    <property type="match status" value="1"/>
</dbReference>
<evidence type="ECO:0000259" key="6">
    <source>
        <dbReference type="Pfam" id="PF02463"/>
    </source>
</evidence>
<keyword evidence="7" id="KW-0378">Hydrolase</keyword>
<dbReference type="GO" id="GO:0004527">
    <property type="term" value="F:exonuclease activity"/>
    <property type="evidence" value="ECO:0007669"/>
    <property type="project" value="UniProtKB-KW"/>
</dbReference>
<keyword evidence="8" id="KW-1185">Reference proteome</keyword>
<feature type="compositionally biased region" description="Basic and acidic residues" evidence="5">
    <location>
        <begin position="805"/>
        <end position="820"/>
    </location>
</feature>
<evidence type="ECO:0000256" key="1">
    <source>
        <dbReference type="ARBA" id="ARBA00006930"/>
    </source>
</evidence>
<organism evidence="7 8">
    <name type="scientific">Cryobacterium psychrotolerans</name>
    <dbReference type="NCBI Taxonomy" id="386301"/>
    <lineage>
        <taxon>Bacteria</taxon>
        <taxon>Bacillati</taxon>
        <taxon>Actinomycetota</taxon>
        <taxon>Actinomycetes</taxon>
        <taxon>Micrococcales</taxon>
        <taxon>Microbacteriaceae</taxon>
        <taxon>Cryobacterium</taxon>
    </lineage>
</organism>
<dbReference type="AlphaFoldDB" id="A0A1G8X6J4"/>
<dbReference type="Pfam" id="PF02463">
    <property type="entry name" value="SMC_N"/>
    <property type="match status" value="1"/>
</dbReference>
<keyword evidence="7" id="KW-0269">Exonuclease</keyword>
<dbReference type="Gene3D" id="3.40.50.300">
    <property type="entry name" value="P-loop containing nucleotide triphosphate hydrolases"/>
    <property type="match status" value="2"/>
</dbReference>
<dbReference type="InterPro" id="IPR003395">
    <property type="entry name" value="RecF/RecN/SMC_N"/>
</dbReference>
<proteinExistence type="inferred from homology"/>
<evidence type="ECO:0000313" key="7">
    <source>
        <dbReference type="EMBL" id="SDJ86163.1"/>
    </source>
</evidence>
<evidence type="ECO:0000313" key="8">
    <source>
        <dbReference type="Proteomes" id="UP000198701"/>
    </source>
</evidence>
<feature type="coiled-coil region" evidence="4">
    <location>
        <begin position="499"/>
        <end position="533"/>
    </location>
</feature>
<dbReference type="EMBL" id="FNFU01000001">
    <property type="protein sequence ID" value="SDJ86163.1"/>
    <property type="molecule type" value="Genomic_DNA"/>
</dbReference>
<feature type="domain" description="RecF/RecN/SMC N-terminal" evidence="6">
    <location>
        <begin position="5"/>
        <end position="772"/>
    </location>
</feature>
<evidence type="ECO:0000256" key="2">
    <source>
        <dbReference type="ARBA" id="ARBA00011322"/>
    </source>
</evidence>
<keyword evidence="7" id="KW-0540">Nuclease</keyword>